<evidence type="ECO:0000256" key="1">
    <source>
        <dbReference type="SAM" id="MobiDB-lite"/>
    </source>
</evidence>
<dbReference type="EMBL" id="CM000133">
    <property type="protein sequence ID" value="EEC82830.1"/>
    <property type="molecule type" value="Genomic_DNA"/>
</dbReference>
<protein>
    <submittedName>
        <fullName evidence="3">Uncharacterized protein</fullName>
    </submittedName>
</protein>
<accession>B8BAD5</accession>
<reference evidence="3 4" key="1">
    <citation type="journal article" date="2005" name="PLoS Biol.">
        <title>The genomes of Oryza sativa: a history of duplications.</title>
        <authorList>
            <person name="Yu J."/>
            <person name="Wang J."/>
            <person name="Lin W."/>
            <person name="Li S."/>
            <person name="Li H."/>
            <person name="Zhou J."/>
            <person name="Ni P."/>
            <person name="Dong W."/>
            <person name="Hu S."/>
            <person name="Zeng C."/>
            <person name="Zhang J."/>
            <person name="Zhang Y."/>
            <person name="Li R."/>
            <person name="Xu Z."/>
            <person name="Li S."/>
            <person name="Li X."/>
            <person name="Zheng H."/>
            <person name="Cong L."/>
            <person name="Lin L."/>
            <person name="Yin J."/>
            <person name="Geng J."/>
            <person name="Li G."/>
            <person name="Shi J."/>
            <person name="Liu J."/>
            <person name="Lv H."/>
            <person name="Li J."/>
            <person name="Wang J."/>
            <person name="Deng Y."/>
            <person name="Ran L."/>
            <person name="Shi X."/>
            <person name="Wang X."/>
            <person name="Wu Q."/>
            <person name="Li C."/>
            <person name="Ren X."/>
            <person name="Wang J."/>
            <person name="Wang X."/>
            <person name="Li D."/>
            <person name="Liu D."/>
            <person name="Zhang X."/>
            <person name="Ji Z."/>
            <person name="Zhao W."/>
            <person name="Sun Y."/>
            <person name="Zhang Z."/>
            <person name="Bao J."/>
            <person name="Han Y."/>
            <person name="Dong L."/>
            <person name="Ji J."/>
            <person name="Chen P."/>
            <person name="Wu S."/>
            <person name="Liu J."/>
            <person name="Xiao Y."/>
            <person name="Bu D."/>
            <person name="Tan J."/>
            <person name="Yang L."/>
            <person name="Ye C."/>
            <person name="Zhang J."/>
            <person name="Xu J."/>
            <person name="Zhou Y."/>
            <person name="Yu Y."/>
            <person name="Zhang B."/>
            <person name="Zhuang S."/>
            <person name="Wei H."/>
            <person name="Liu B."/>
            <person name="Lei M."/>
            <person name="Yu H."/>
            <person name="Li Y."/>
            <person name="Xu H."/>
            <person name="Wei S."/>
            <person name="He X."/>
            <person name="Fang L."/>
            <person name="Zhang Z."/>
            <person name="Zhang Y."/>
            <person name="Huang X."/>
            <person name="Su Z."/>
            <person name="Tong W."/>
            <person name="Li J."/>
            <person name="Tong Z."/>
            <person name="Li S."/>
            <person name="Ye J."/>
            <person name="Wang L."/>
            <person name="Fang L."/>
            <person name="Lei T."/>
            <person name="Chen C."/>
            <person name="Chen H."/>
            <person name="Xu Z."/>
            <person name="Li H."/>
            <person name="Huang H."/>
            <person name="Zhang F."/>
            <person name="Xu H."/>
            <person name="Li N."/>
            <person name="Zhao C."/>
            <person name="Li S."/>
            <person name="Dong L."/>
            <person name="Huang Y."/>
            <person name="Li L."/>
            <person name="Xi Y."/>
            <person name="Qi Q."/>
            <person name="Li W."/>
            <person name="Zhang B."/>
            <person name="Hu W."/>
            <person name="Zhang Y."/>
            <person name="Tian X."/>
            <person name="Jiao Y."/>
            <person name="Liang X."/>
            <person name="Jin J."/>
            <person name="Gao L."/>
            <person name="Zheng W."/>
            <person name="Hao B."/>
            <person name="Liu S."/>
            <person name="Wang W."/>
            <person name="Yuan L."/>
            <person name="Cao M."/>
            <person name="McDermott J."/>
            <person name="Samudrala R."/>
            <person name="Wang J."/>
            <person name="Wong G.K."/>
            <person name="Yang H."/>
        </authorList>
    </citation>
    <scope>NUCLEOTIDE SEQUENCE [LARGE SCALE GENOMIC DNA]</scope>
    <source>
        <strain evidence="4">cv. 93-11</strain>
    </source>
</reference>
<evidence type="ECO:0000313" key="4">
    <source>
        <dbReference type="Proteomes" id="UP000007015"/>
    </source>
</evidence>
<gene>
    <name evidence="3" type="ORF">OsI_27633</name>
</gene>
<organism evidence="3 4">
    <name type="scientific">Oryza sativa subsp. indica</name>
    <name type="common">Rice</name>
    <dbReference type="NCBI Taxonomy" id="39946"/>
    <lineage>
        <taxon>Eukaryota</taxon>
        <taxon>Viridiplantae</taxon>
        <taxon>Streptophyta</taxon>
        <taxon>Embryophyta</taxon>
        <taxon>Tracheophyta</taxon>
        <taxon>Spermatophyta</taxon>
        <taxon>Magnoliopsida</taxon>
        <taxon>Liliopsida</taxon>
        <taxon>Poales</taxon>
        <taxon>Poaceae</taxon>
        <taxon>BOP clade</taxon>
        <taxon>Oryzoideae</taxon>
        <taxon>Oryzeae</taxon>
        <taxon>Oryzinae</taxon>
        <taxon>Oryza</taxon>
        <taxon>Oryza sativa</taxon>
    </lineage>
</organism>
<proteinExistence type="predicted"/>
<dbReference type="Proteomes" id="UP000007015">
    <property type="component" value="Chromosome 8"/>
</dbReference>
<dbReference type="HOGENOM" id="CLU_1380120_0_0_1"/>
<keyword evidence="2" id="KW-0472">Membrane</keyword>
<name>B8BAD5_ORYSI</name>
<feature type="region of interest" description="Disordered" evidence="1">
    <location>
        <begin position="1"/>
        <end position="58"/>
    </location>
</feature>
<sequence length="198" mass="21750">MPPLPLSRPLAPLGGVSDLTSKVSGEEQGQRMWQGGEGLSSRRSTVLDNTPTSKHSLDDRRPLISKQPIYGLWLLLDLLTSLAGVRKSNVRSTIKGKDVLHESIELLWVLVVFMLTCSVVLGGVLFFIIGPLSTVLDNTPTSKHSLDDRRPLISKQPIYGLWLLLDLLTSLAGVRKSNVRSTIKGKDVLHVRTLELLA</sequence>
<feature type="transmembrane region" description="Helical" evidence="2">
    <location>
        <begin position="156"/>
        <end position="174"/>
    </location>
</feature>
<feature type="transmembrane region" description="Helical" evidence="2">
    <location>
        <begin position="68"/>
        <end position="85"/>
    </location>
</feature>
<evidence type="ECO:0000313" key="3">
    <source>
        <dbReference type="EMBL" id="EEC82830.1"/>
    </source>
</evidence>
<keyword evidence="2" id="KW-1133">Transmembrane helix</keyword>
<dbReference type="Gramene" id="BGIOSGA027741-TA">
    <property type="protein sequence ID" value="BGIOSGA027741-PA"/>
    <property type="gene ID" value="BGIOSGA027741"/>
</dbReference>
<keyword evidence="4" id="KW-1185">Reference proteome</keyword>
<dbReference type="AlphaFoldDB" id="B8BAD5"/>
<feature type="transmembrane region" description="Helical" evidence="2">
    <location>
        <begin position="106"/>
        <end position="136"/>
    </location>
</feature>
<evidence type="ECO:0000256" key="2">
    <source>
        <dbReference type="SAM" id="Phobius"/>
    </source>
</evidence>
<keyword evidence="2" id="KW-0812">Transmembrane</keyword>
<feature type="compositionally biased region" description="Polar residues" evidence="1">
    <location>
        <begin position="41"/>
        <end position="54"/>
    </location>
</feature>